<dbReference type="Gene3D" id="1.10.287.110">
    <property type="entry name" value="DnaJ domain"/>
    <property type="match status" value="1"/>
</dbReference>
<reference evidence="3" key="2">
    <citation type="submission" date="2020-09" db="EMBL/GenBank/DDBJ databases">
        <authorList>
            <person name="Sun Q."/>
            <person name="Ohkuma M."/>
        </authorList>
    </citation>
    <scope>NUCLEOTIDE SEQUENCE</scope>
    <source>
        <strain evidence="3">JCM 5016</strain>
    </source>
</reference>
<dbReference type="GO" id="GO:0005737">
    <property type="term" value="C:cytoplasm"/>
    <property type="evidence" value="ECO:0007669"/>
    <property type="project" value="TreeGrafter"/>
</dbReference>
<feature type="compositionally biased region" description="Basic and acidic residues" evidence="1">
    <location>
        <begin position="86"/>
        <end position="99"/>
    </location>
</feature>
<dbReference type="PANTHER" id="PTHR43096">
    <property type="entry name" value="DNAJ HOMOLOG 1, MITOCHONDRIAL-RELATED"/>
    <property type="match status" value="1"/>
</dbReference>
<dbReference type="PROSITE" id="PS50076">
    <property type="entry name" value="DNAJ_2"/>
    <property type="match status" value="1"/>
</dbReference>
<dbReference type="PANTHER" id="PTHR43096:SF58">
    <property type="entry name" value="CHAPERONE DNAJ-DOMAIN SUPERFAMILY PROTEIN"/>
    <property type="match status" value="1"/>
</dbReference>
<dbReference type="InterPro" id="IPR001623">
    <property type="entry name" value="DnaJ_domain"/>
</dbReference>
<dbReference type="CDD" id="cd06257">
    <property type="entry name" value="DnaJ"/>
    <property type="match status" value="1"/>
</dbReference>
<gene>
    <name evidence="3" type="ORF">GCM10010389_20340</name>
</gene>
<evidence type="ECO:0000256" key="1">
    <source>
        <dbReference type="SAM" id="MobiDB-lite"/>
    </source>
</evidence>
<evidence type="ECO:0000259" key="2">
    <source>
        <dbReference type="PROSITE" id="PS50076"/>
    </source>
</evidence>
<feature type="compositionally biased region" description="Basic and acidic residues" evidence="1">
    <location>
        <begin position="67"/>
        <end position="76"/>
    </location>
</feature>
<organism evidence="3 4">
    <name type="scientific">Streptomyces echinoruber</name>
    <dbReference type="NCBI Taxonomy" id="68898"/>
    <lineage>
        <taxon>Bacteria</taxon>
        <taxon>Bacillati</taxon>
        <taxon>Actinomycetota</taxon>
        <taxon>Actinomycetes</taxon>
        <taxon>Kitasatosporales</taxon>
        <taxon>Streptomycetaceae</taxon>
        <taxon>Streptomyces</taxon>
    </lineage>
</organism>
<keyword evidence="4" id="KW-1185">Reference proteome</keyword>
<evidence type="ECO:0000313" key="4">
    <source>
        <dbReference type="Proteomes" id="UP000623010"/>
    </source>
</evidence>
<dbReference type="InterPro" id="IPR036869">
    <property type="entry name" value="J_dom_sf"/>
</dbReference>
<dbReference type="PRINTS" id="PR00625">
    <property type="entry name" value="JDOMAIN"/>
</dbReference>
<accession>A0A918R160</accession>
<dbReference type="GO" id="GO:0051082">
    <property type="term" value="F:unfolded protein binding"/>
    <property type="evidence" value="ECO:0007669"/>
    <property type="project" value="TreeGrafter"/>
</dbReference>
<dbReference type="Pfam" id="PF00226">
    <property type="entry name" value="DnaJ"/>
    <property type="match status" value="1"/>
</dbReference>
<dbReference type="RefSeq" id="WP_229879369.1">
    <property type="nucleotide sequence ID" value="NZ_BMWH01000005.1"/>
</dbReference>
<evidence type="ECO:0000313" key="3">
    <source>
        <dbReference type="EMBL" id="GGZ82325.1"/>
    </source>
</evidence>
<name>A0A918R160_9ACTN</name>
<proteinExistence type="predicted"/>
<dbReference type="EMBL" id="BMWH01000005">
    <property type="protein sequence ID" value="GGZ82325.1"/>
    <property type="molecule type" value="Genomic_DNA"/>
</dbReference>
<dbReference type="AlphaFoldDB" id="A0A918R160"/>
<reference evidence="3" key="1">
    <citation type="journal article" date="2014" name="Int. J. Syst. Evol. Microbiol.">
        <title>Complete genome sequence of Corynebacterium casei LMG S-19264T (=DSM 44701T), isolated from a smear-ripened cheese.</title>
        <authorList>
            <consortium name="US DOE Joint Genome Institute (JGI-PGF)"/>
            <person name="Walter F."/>
            <person name="Albersmeier A."/>
            <person name="Kalinowski J."/>
            <person name="Ruckert C."/>
        </authorList>
    </citation>
    <scope>NUCLEOTIDE SEQUENCE</scope>
    <source>
        <strain evidence="3">JCM 5016</strain>
    </source>
</reference>
<sequence length="151" mass="16702">MPMPYAGDPAPDPYAVLGVEPSATAEAITSAFRARVRELRPDTNVDADTAARFGEVREAYDVLRDPVRRAAYDQRHERRNGRGRGRRSERAYGRADEPPPVRAPAYRPAAYRRHPTAFAAFVALGVPLGVPGVPVREPPLRAGPVHWEPNR</sequence>
<dbReference type="Proteomes" id="UP000623010">
    <property type="component" value="Unassembled WGS sequence"/>
</dbReference>
<protein>
    <recommendedName>
        <fullName evidence="2">J domain-containing protein</fullName>
    </recommendedName>
</protein>
<comment type="caution">
    <text evidence="3">The sequence shown here is derived from an EMBL/GenBank/DDBJ whole genome shotgun (WGS) entry which is preliminary data.</text>
</comment>
<feature type="domain" description="J" evidence="2">
    <location>
        <begin position="12"/>
        <end position="76"/>
    </location>
</feature>
<dbReference type="SMART" id="SM00271">
    <property type="entry name" value="DnaJ"/>
    <property type="match status" value="1"/>
</dbReference>
<feature type="region of interest" description="Disordered" evidence="1">
    <location>
        <begin position="67"/>
        <end position="104"/>
    </location>
</feature>
<dbReference type="GO" id="GO:0042026">
    <property type="term" value="P:protein refolding"/>
    <property type="evidence" value="ECO:0007669"/>
    <property type="project" value="TreeGrafter"/>
</dbReference>
<dbReference type="SUPFAM" id="SSF46565">
    <property type="entry name" value="Chaperone J-domain"/>
    <property type="match status" value="1"/>
</dbReference>